<dbReference type="InterPro" id="IPR023214">
    <property type="entry name" value="HAD_sf"/>
</dbReference>
<dbReference type="RefSeq" id="WP_166044707.1">
    <property type="nucleotide sequence ID" value="NZ_JAAMPJ010000001.1"/>
</dbReference>
<keyword evidence="1" id="KW-0378">Hydrolase</keyword>
<accession>A0A7C9VP34</accession>
<dbReference type="Proteomes" id="UP000481360">
    <property type="component" value="Unassembled WGS sequence"/>
</dbReference>
<dbReference type="Gene3D" id="3.40.50.1000">
    <property type="entry name" value="HAD superfamily/HAD-like"/>
    <property type="match status" value="1"/>
</dbReference>
<keyword evidence="2" id="KW-1185">Reference proteome</keyword>
<comment type="caution">
    <text evidence="1">The sequence shown here is derived from an EMBL/GenBank/DDBJ whole genome shotgun (WGS) entry which is preliminary data.</text>
</comment>
<dbReference type="EMBL" id="JAAMPJ010000001">
    <property type="protein sequence ID" value="NGY58735.1"/>
    <property type="molecule type" value="Genomic_DNA"/>
</dbReference>
<dbReference type="SUPFAM" id="SSF56784">
    <property type="entry name" value="HAD-like"/>
    <property type="match status" value="1"/>
</dbReference>
<organism evidence="1 2">
    <name type="scientific">Lentzea alba</name>
    <dbReference type="NCBI Taxonomy" id="2714351"/>
    <lineage>
        <taxon>Bacteria</taxon>
        <taxon>Bacillati</taxon>
        <taxon>Actinomycetota</taxon>
        <taxon>Actinomycetes</taxon>
        <taxon>Pseudonocardiales</taxon>
        <taxon>Pseudonocardiaceae</taxon>
        <taxon>Lentzea</taxon>
    </lineage>
</organism>
<dbReference type="GO" id="GO:0016787">
    <property type="term" value="F:hydrolase activity"/>
    <property type="evidence" value="ECO:0007669"/>
    <property type="project" value="UniProtKB-KW"/>
</dbReference>
<reference evidence="1 2" key="1">
    <citation type="submission" date="2020-03" db="EMBL/GenBank/DDBJ databases">
        <title>Isolation and identification of active actinomycetes.</title>
        <authorList>
            <person name="Sun X."/>
        </authorList>
    </citation>
    <scope>NUCLEOTIDE SEQUENCE [LARGE SCALE GENOMIC DNA]</scope>
    <source>
        <strain evidence="1 2">NEAU-D13</strain>
    </source>
</reference>
<protein>
    <submittedName>
        <fullName evidence="1">HAD hydrolase-like protein</fullName>
    </submittedName>
</protein>
<sequence>MQMNPALNDLTQLARLGDLRAVARIKLVALELDQFLDLRASAYGDADRAELVTIARERASLETGTTFDTAQTLLIGDTPRDVAAGRIADVRVIAVASGRSSVEELQAAGVNTVLPDLTDLASLRRLIMG</sequence>
<dbReference type="Pfam" id="PF13242">
    <property type="entry name" value="Hydrolase_like"/>
    <property type="match status" value="1"/>
</dbReference>
<name>A0A7C9VP34_9PSEU</name>
<dbReference type="AlphaFoldDB" id="A0A7C9VP34"/>
<evidence type="ECO:0000313" key="2">
    <source>
        <dbReference type="Proteomes" id="UP000481360"/>
    </source>
</evidence>
<dbReference type="InterPro" id="IPR036412">
    <property type="entry name" value="HAD-like_sf"/>
</dbReference>
<gene>
    <name evidence="1" type="ORF">G7043_07320</name>
</gene>
<evidence type="ECO:0000313" key="1">
    <source>
        <dbReference type="EMBL" id="NGY58735.1"/>
    </source>
</evidence>
<proteinExistence type="predicted"/>